<gene>
    <name evidence="2" type="ORF">GOBAR_AA10087</name>
</gene>
<dbReference type="Proteomes" id="UP000239757">
    <property type="component" value="Unassembled WGS sequence"/>
</dbReference>
<sequence length="97" mass="10469">MWGAGCGGKRRVEKRGEGCGGRGATRKKREGWESWLGVDGSKGNEVRGRRMAGASKGEWGKRKGCWGIKGRMGCRAMVENGRAKKKGRGNRKGMGEG</sequence>
<dbReference type="AlphaFoldDB" id="A0A2P5Y4N7"/>
<evidence type="ECO:0000256" key="1">
    <source>
        <dbReference type="SAM" id="MobiDB-lite"/>
    </source>
</evidence>
<name>A0A2P5Y4N7_GOSBA</name>
<proteinExistence type="predicted"/>
<dbReference type="EMBL" id="KZ663710">
    <property type="protein sequence ID" value="PPS10564.1"/>
    <property type="molecule type" value="Genomic_DNA"/>
</dbReference>
<accession>A0A2P5Y4N7</accession>
<feature type="region of interest" description="Disordered" evidence="1">
    <location>
        <begin position="1"/>
        <end position="62"/>
    </location>
</feature>
<evidence type="ECO:0000313" key="2">
    <source>
        <dbReference type="EMBL" id="PPS10564.1"/>
    </source>
</evidence>
<feature type="region of interest" description="Disordered" evidence="1">
    <location>
        <begin position="77"/>
        <end position="97"/>
    </location>
</feature>
<reference evidence="2 3" key="1">
    <citation type="submission" date="2015-01" db="EMBL/GenBank/DDBJ databases">
        <title>Genome of allotetraploid Gossypium barbadense reveals genomic plasticity and fiber elongation in cotton evolution.</title>
        <authorList>
            <person name="Chen X."/>
            <person name="Liu X."/>
            <person name="Zhao B."/>
            <person name="Zheng H."/>
            <person name="Hu Y."/>
            <person name="Lu G."/>
            <person name="Yang C."/>
            <person name="Chen J."/>
            <person name="Shan C."/>
            <person name="Zhang L."/>
            <person name="Zhou Y."/>
            <person name="Wang L."/>
            <person name="Guo W."/>
            <person name="Bai Y."/>
            <person name="Ruan J."/>
            <person name="Shangguan X."/>
            <person name="Mao Y."/>
            <person name="Jiang J."/>
            <person name="Zhu Y."/>
            <person name="Lei J."/>
            <person name="Kang H."/>
            <person name="Chen S."/>
            <person name="He X."/>
            <person name="Wang R."/>
            <person name="Wang Y."/>
            <person name="Chen J."/>
            <person name="Wang L."/>
            <person name="Yu S."/>
            <person name="Wang B."/>
            <person name="Wei J."/>
            <person name="Song S."/>
            <person name="Lu X."/>
            <person name="Gao Z."/>
            <person name="Gu W."/>
            <person name="Deng X."/>
            <person name="Ma D."/>
            <person name="Wang S."/>
            <person name="Liang W."/>
            <person name="Fang L."/>
            <person name="Cai C."/>
            <person name="Zhu X."/>
            <person name="Zhou B."/>
            <person name="Zhang Y."/>
            <person name="Chen Z."/>
            <person name="Xu S."/>
            <person name="Zhu R."/>
            <person name="Wang S."/>
            <person name="Zhang T."/>
            <person name="Zhao G."/>
        </authorList>
    </citation>
    <scope>NUCLEOTIDE SEQUENCE [LARGE SCALE GENOMIC DNA]</scope>
    <source>
        <strain evidence="3">cv. Xinhai21</strain>
        <tissue evidence="2">Leaf</tissue>
    </source>
</reference>
<evidence type="ECO:0000313" key="3">
    <source>
        <dbReference type="Proteomes" id="UP000239757"/>
    </source>
</evidence>
<protein>
    <submittedName>
        <fullName evidence="2">Uncharacterized protein</fullName>
    </submittedName>
</protein>
<organism evidence="2 3">
    <name type="scientific">Gossypium barbadense</name>
    <name type="common">Sea Island cotton</name>
    <name type="synonym">Hibiscus barbadensis</name>
    <dbReference type="NCBI Taxonomy" id="3634"/>
    <lineage>
        <taxon>Eukaryota</taxon>
        <taxon>Viridiplantae</taxon>
        <taxon>Streptophyta</taxon>
        <taxon>Embryophyta</taxon>
        <taxon>Tracheophyta</taxon>
        <taxon>Spermatophyta</taxon>
        <taxon>Magnoliopsida</taxon>
        <taxon>eudicotyledons</taxon>
        <taxon>Gunneridae</taxon>
        <taxon>Pentapetalae</taxon>
        <taxon>rosids</taxon>
        <taxon>malvids</taxon>
        <taxon>Malvales</taxon>
        <taxon>Malvaceae</taxon>
        <taxon>Malvoideae</taxon>
        <taxon>Gossypium</taxon>
    </lineage>
</organism>